<sequence>AKCKKQKARKATMKAKSYKESRKETPKWTASTMKEAPKWKIPVTKNTEMDTPATKSNTKIDDNKTLKKKLTSNTSK</sequence>
<reference evidence="2 3" key="1">
    <citation type="submission" date="2021-06" db="EMBL/GenBank/DDBJ databases">
        <authorList>
            <person name="Kallberg Y."/>
            <person name="Tangrot J."/>
            <person name="Rosling A."/>
        </authorList>
    </citation>
    <scope>NUCLEOTIDE SEQUENCE [LARGE SCALE GENOMIC DNA]</scope>
    <source>
        <strain evidence="2 3">120-4 pot B 10/14</strain>
    </source>
</reference>
<organism evidence="2 3">
    <name type="scientific">Gigaspora margarita</name>
    <dbReference type="NCBI Taxonomy" id="4874"/>
    <lineage>
        <taxon>Eukaryota</taxon>
        <taxon>Fungi</taxon>
        <taxon>Fungi incertae sedis</taxon>
        <taxon>Mucoromycota</taxon>
        <taxon>Glomeromycotina</taxon>
        <taxon>Glomeromycetes</taxon>
        <taxon>Diversisporales</taxon>
        <taxon>Gigasporaceae</taxon>
        <taxon>Gigaspora</taxon>
    </lineage>
</organism>
<feature type="non-terminal residue" evidence="2">
    <location>
        <position position="1"/>
    </location>
</feature>
<feature type="compositionally biased region" description="Basic and acidic residues" evidence="1">
    <location>
        <begin position="17"/>
        <end position="26"/>
    </location>
</feature>
<evidence type="ECO:0000313" key="2">
    <source>
        <dbReference type="EMBL" id="CAG8853725.1"/>
    </source>
</evidence>
<feature type="compositionally biased region" description="Basic residues" evidence="1">
    <location>
        <begin position="1"/>
        <end position="13"/>
    </location>
</feature>
<comment type="caution">
    <text evidence="2">The sequence shown here is derived from an EMBL/GenBank/DDBJ whole genome shotgun (WGS) entry which is preliminary data.</text>
</comment>
<feature type="region of interest" description="Disordered" evidence="1">
    <location>
        <begin position="1"/>
        <end position="76"/>
    </location>
</feature>
<gene>
    <name evidence="2" type="ORF">GMARGA_LOCUS42546</name>
</gene>
<evidence type="ECO:0000256" key="1">
    <source>
        <dbReference type="SAM" id="MobiDB-lite"/>
    </source>
</evidence>
<dbReference type="Proteomes" id="UP000789901">
    <property type="component" value="Unassembled WGS sequence"/>
</dbReference>
<name>A0ABN7XGJ2_GIGMA</name>
<protein>
    <submittedName>
        <fullName evidence="2">40363_t:CDS:1</fullName>
    </submittedName>
</protein>
<proteinExistence type="predicted"/>
<accession>A0ABN7XGJ2</accession>
<feature type="non-terminal residue" evidence="2">
    <location>
        <position position="76"/>
    </location>
</feature>
<keyword evidence="3" id="KW-1185">Reference proteome</keyword>
<dbReference type="EMBL" id="CAJVQB010128365">
    <property type="protein sequence ID" value="CAG8853725.1"/>
    <property type="molecule type" value="Genomic_DNA"/>
</dbReference>
<evidence type="ECO:0000313" key="3">
    <source>
        <dbReference type="Proteomes" id="UP000789901"/>
    </source>
</evidence>